<proteinExistence type="predicted"/>
<name>A0AC35UI89_9BILA</name>
<evidence type="ECO:0000313" key="2">
    <source>
        <dbReference type="WBParaSite" id="RSKR_0001181400.1"/>
    </source>
</evidence>
<evidence type="ECO:0000313" key="1">
    <source>
        <dbReference type="Proteomes" id="UP000095286"/>
    </source>
</evidence>
<organism evidence="1 2">
    <name type="scientific">Rhabditophanes sp. KR3021</name>
    <dbReference type="NCBI Taxonomy" id="114890"/>
    <lineage>
        <taxon>Eukaryota</taxon>
        <taxon>Metazoa</taxon>
        <taxon>Ecdysozoa</taxon>
        <taxon>Nematoda</taxon>
        <taxon>Chromadorea</taxon>
        <taxon>Rhabditida</taxon>
        <taxon>Tylenchina</taxon>
        <taxon>Panagrolaimomorpha</taxon>
        <taxon>Strongyloidoidea</taxon>
        <taxon>Alloionematidae</taxon>
        <taxon>Rhabditophanes</taxon>
    </lineage>
</organism>
<sequence length="112" mass="12475">MSSKNVAKNTKKPDIIIGAHVKNNMEVLEYSRTCSAVLCGFAAGILGLTSLSGVFFYIASVLLQAVFWYVKADFKWQQYLLSPFQLLTHSIVGGFFTYVLAWVFANGLVHVY</sequence>
<dbReference type="Proteomes" id="UP000095286">
    <property type="component" value="Unplaced"/>
</dbReference>
<protein>
    <submittedName>
        <fullName evidence="2">ER membrane protein complex subunit 6</fullName>
    </submittedName>
</protein>
<accession>A0AC35UI89</accession>
<dbReference type="WBParaSite" id="RSKR_0001181400.1">
    <property type="protein sequence ID" value="RSKR_0001181400.1"/>
    <property type="gene ID" value="RSKR_0001181400"/>
</dbReference>
<reference evidence="2" key="1">
    <citation type="submission" date="2016-11" db="UniProtKB">
        <authorList>
            <consortium name="WormBaseParasite"/>
        </authorList>
    </citation>
    <scope>IDENTIFICATION</scope>
    <source>
        <strain evidence="2">KR3021</strain>
    </source>
</reference>